<dbReference type="OrthoDB" id="1844152at2759"/>
<evidence type="ECO:0000256" key="8">
    <source>
        <dbReference type="PIRSR" id="PIRSR602403-1"/>
    </source>
</evidence>
<keyword evidence="6 8" id="KW-0408">Iron</keyword>
<dbReference type="InterPro" id="IPR036396">
    <property type="entry name" value="Cyt_P450_sf"/>
</dbReference>
<feature type="binding site" description="axial binding residue" evidence="8">
    <location>
        <position position="541"/>
    </location>
    <ligand>
        <name>heme</name>
        <dbReference type="ChEBI" id="CHEBI:30413"/>
    </ligand>
    <ligandPart>
        <name>Fe</name>
        <dbReference type="ChEBI" id="CHEBI:18248"/>
    </ligandPart>
</feature>
<keyword evidence="10" id="KW-0472">Membrane</keyword>
<gene>
    <name evidence="11" type="ORF">TOPH_01646</name>
</gene>
<accession>A0A0L0NI15</accession>
<evidence type="ECO:0000256" key="9">
    <source>
        <dbReference type="RuleBase" id="RU000461"/>
    </source>
</evidence>
<dbReference type="Proteomes" id="UP000036947">
    <property type="component" value="Unassembled WGS sequence"/>
</dbReference>
<organism evidence="11 12">
    <name type="scientific">Tolypocladium ophioglossoides (strain CBS 100239)</name>
    <name type="common">Snaketongue truffleclub</name>
    <name type="synonym">Elaphocordyceps ophioglossoides</name>
    <dbReference type="NCBI Taxonomy" id="1163406"/>
    <lineage>
        <taxon>Eukaryota</taxon>
        <taxon>Fungi</taxon>
        <taxon>Dikarya</taxon>
        <taxon>Ascomycota</taxon>
        <taxon>Pezizomycotina</taxon>
        <taxon>Sordariomycetes</taxon>
        <taxon>Hypocreomycetidae</taxon>
        <taxon>Hypocreales</taxon>
        <taxon>Ophiocordycipitaceae</taxon>
        <taxon>Tolypocladium</taxon>
    </lineage>
</organism>
<keyword evidence="5 9" id="KW-0560">Oxidoreductase</keyword>
<dbReference type="Pfam" id="PF00067">
    <property type="entry name" value="p450"/>
    <property type="match status" value="1"/>
</dbReference>
<comment type="cofactor">
    <cofactor evidence="1 8">
        <name>heme</name>
        <dbReference type="ChEBI" id="CHEBI:30413"/>
    </cofactor>
</comment>
<dbReference type="InterPro" id="IPR001128">
    <property type="entry name" value="Cyt_P450"/>
</dbReference>
<dbReference type="PANTHER" id="PTHR46206">
    <property type="entry name" value="CYTOCHROME P450"/>
    <property type="match status" value="1"/>
</dbReference>
<comment type="caution">
    <text evidence="11">The sequence shown here is derived from an EMBL/GenBank/DDBJ whole genome shotgun (WGS) entry which is preliminary data.</text>
</comment>
<keyword evidence="4 8" id="KW-0479">Metal-binding</keyword>
<dbReference type="GO" id="GO:0004497">
    <property type="term" value="F:monooxygenase activity"/>
    <property type="evidence" value="ECO:0007669"/>
    <property type="project" value="UniProtKB-KW"/>
</dbReference>
<keyword evidence="7 9" id="KW-0503">Monooxygenase</keyword>
<dbReference type="PROSITE" id="PS00086">
    <property type="entry name" value="CYTOCHROME_P450"/>
    <property type="match status" value="1"/>
</dbReference>
<sequence>GANQRPLVAVLASGDLRPNTVTSSQAILNLSSSQSVPISRLRCGTSHHSPLNTCLSSDELPGKTTIMDLLHLKTWQTLVPFAVAYVAIATVVAWIVHLLEPAVSASLSPKYEPYRWVKGKRGLLQFFSVAYDCVFNAGGLFVIAYDKIRNTANEVFLMPFPHSNTGFMLLLPLELIAEYARQPESVVSFNKYVRDVMHPKYSLFGENVLDNNTQKPIVYRELFQKLPDKMGMMNEELVGALDAVLHPLLDENGEMSINMWDTATKFLSRTSNRIIVGYPLCRNQEYLDATVHYAVNMFSLAVYMRFIPPFLQPLLAPLVQRPLKRDRDIVAKHAVPIIEERMKILEEAEKNGVEPNLPNDLLSAAIKVARKDPNRAVEYEPMMLVNRILAFNFLQSYSNTLTLTNSVYDLISLPQDLFDETVADMRNEINTQLQNQEGWTHDFVNSLEIMDSFIRESLRANPIGEVGLERTIMHKDGFTFSNGLHVPKGATLAVPLKAIQQDANNYPGGFNPKRALQDPSHPKITTISPDFLNFGLGRPACPGRWFASNLQKLALSHLLLEYDFVRIEKRPPGVRKVTLVEPCGRSRIVLRKRKAV</sequence>
<dbReference type="PANTHER" id="PTHR46206:SF1">
    <property type="entry name" value="P450, PUTATIVE (EUROFUNG)-RELATED"/>
    <property type="match status" value="1"/>
</dbReference>
<evidence type="ECO:0000256" key="6">
    <source>
        <dbReference type="ARBA" id="ARBA00023004"/>
    </source>
</evidence>
<name>A0A0L0NI15_TOLOC</name>
<dbReference type="Gene3D" id="1.10.630.10">
    <property type="entry name" value="Cytochrome P450"/>
    <property type="match status" value="1"/>
</dbReference>
<feature type="transmembrane region" description="Helical" evidence="10">
    <location>
        <begin position="123"/>
        <end position="145"/>
    </location>
</feature>
<keyword evidence="10" id="KW-0812">Transmembrane</keyword>
<dbReference type="InterPro" id="IPR002403">
    <property type="entry name" value="Cyt_P450_E_grp-IV"/>
</dbReference>
<keyword evidence="12" id="KW-1185">Reference proteome</keyword>
<dbReference type="GO" id="GO:0005506">
    <property type="term" value="F:iron ion binding"/>
    <property type="evidence" value="ECO:0007669"/>
    <property type="project" value="InterPro"/>
</dbReference>
<dbReference type="STRING" id="1163406.A0A0L0NI15"/>
<dbReference type="InterPro" id="IPR017972">
    <property type="entry name" value="Cyt_P450_CS"/>
</dbReference>
<evidence type="ECO:0000256" key="5">
    <source>
        <dbReference type="ARBA" id="ARBA00023002"/>
    </source>
</evidence>
<evidence type="ECO:0000313" key="11">
    <source>
        <dbReference type="EMBL" id="KND93731.1"/>
    </source>
</evidence>
<reference evidence="11 12" key="1">
    <citation type="journal article" date="2015" name="BMC Genomics">
        <title>The genome of the truffle-parasite Tolypocladium ophioglossoides and the evolution of antifungal peptaibiotics.</title>
        <authorList>
            <person name="Quandt C.A."/>
            <person name="Bushley K.E."/>
            <person name="Spatafora J.W."/>
        </authorList>
    </citation>
    <scope>NUCLEOTIDE SEQUENCE [LARGE SCALE GENOMIC DNA]</scope>
    <source>
        <strain evidence="11 12">CBS 100239</strain>
    </source>
</reference>
<dbReference type="SUPFAM" id="SSF48264">
    <property type="entry name" value="Cytochrome P450"/>
    <property type="match status" value="1"/>
</dbReference>
<protein>
    <submittedName>
        <fullName evidence="11">Ent-kaurene oxidase</fullName>
    </submittedName>
</protein>
<proteinExistence type="inferred from homology"/>
<dbReference type="PRINTS" id="PR00465">
    <property type="entry name" value="EP450IV"/>
</dbReference>
<comment type="similarity">
    <text evidence="2 9">Belongs to the cytochrome P450 family.</text>
</comment>
<evidence type="ECO:0000256" key="1">
    <source>
        <dbReference type="ARBA" id="ARBA00001971"/>
    </source>
</evidence>
<dbReference type="GO" id="GO:0016705">
    <property type="term" value="F:oxidoreductase activity, acting on paired donors, with incorporation or reduction of molecular oxygen"/>
    <property type="evidence" value="ECO:0007669"/>
    <property type="project" value="InterPro"/>
</dbReference>
<feature type="transmembrane region" description="Helical" evidence="10">
    <location>
        <begin position="78"/>
        <end position="103"/>
    </location>
</feature>
<dbReference type="EMBL" id="LFRF01000003">
    <property type="protein sequence ID" value="KND93731.1"/>
    <property type="molecule type" value="Genomic_DNA"/>
</dbReference>
<evidence type="ECO:0000313" key="12">
    <source>
        <dbReference type="Proteomes" id="UP000036947"/>
    </source>
</evidence>
<keyword evidence="10" id="KW-1133">Transmembrane helix</keyword>
<evidence type="ECO:0000256" key="7">
    <source>
        <dbReference type="ARBA" id="ARBA00023033"/>
    </source>
</evidence>
<keyword evidence="3 8" id="KW-0349">Heme</keyword>
<evidence type="ECO:0000256" key="10">
    <source>
        <dbReference type="SAM" id="Phobius"/>
    </source>
</evidence>
<feature type="non-terminal residue" evidence="11">
    <location>
        <position position="1"/>
    </location>
</feature>
<dbReference type="CDD" id="cd11041">
    <property type="entry name" value="CYP503A1-like"/>
    <property type="match status" value="1"/>
</dbReference>
<evidence type="ECO:0000256" key="2">
    <source>
        <dbReference type="ARBA" id="ARBA00010617"/>
    </source>
</evidence>
<evidence type="ECO:0000256" key="4">
    <source>
        <dbReference type="ARBA" id="ARBA00022723"/>
    </source>
</evidence>
<evidence type="ECO:0000256" key="3">
    <source>
        <dbReference type="ARBA" id="ARBA00022617"/>
    </source>
</evidence>
<dbReference type="AlphaFoldDB" id="A0A0L0NI15"/>
<dbReference type="GO" id="GO:0020037">
    <property type="term" value="F:heme binding"/>
    <property type="evidence" value="ECO:0007669"/>
    <property type="project" value="InterPro"/>
</dbReference>